<evidence type="ECO:0000313" key="7">
    <source>
        <dbReference type="Proteomes" id="UP000216913"/>
    </source>
</evidence>
<accession>A0A261T962</accession>
<evidence type="ECO:0000256" key="2">
    <source>
        <dbReference type="ARBA" id="ARBA00023125"/>
    </source>
</evidence>
<dbReference type="PROSITE" id="PS50042">
    <property type="entry name" value="CNMP_BINDING_3"/>
    <property type="match status" value="1"/>
</dbReference>
<evidence type="ECO:0000256" key="3">
    <source>
        <dbReference type="ARBA" id="ARBA00023163"/>
    </source>
</evidence>
<keyword evidence="1" id="KW-0805">Transcription regulation</keyword>
<dbReference type="AlphaFoldDB" id="A0A261T962"/>
<dbReference type="PRINTS" id="PR00034">
    <property type="entry name" value="HTHCRP"/>
</dbReference>
<dbReference type="PANTHER" id="PTHR24567">
    <property type="entry name" value="CRP FAMILY TRANSCRIPTIONAL REGULATORY PROTEIN"/>
    <property type="match status" value="1"/>
</dbReference>
<gene>
    <name evidence="6" type="ORF">CAL25_21395</name>
</gene>
<dbReference type="InterPro" id="IPR018335">
    <property type="entry name" value="Tscrpt_reg_HTH_Crp-type_CS"/>
</dbReference>
<dbReference type="InterPro" id="IPR000595">
    <property type="entry name" value="cNMP-bd_dom"/>
</dbReference>
<keyword evidence="3" id="KW-0804">Transcription</keyword>
<evidence type="ECO:0000313" key="6">
    <source>
        <dbReference type="EMBL" id="OZI45782.1"/>
    </source>
</evidence>
<name>A0A261T962_9BORD</name>
<dbReference type="GO" id="GO:0005829">
    <property type="term" value="C:cytosol"/>
    <property type="evidence" value="ECO:0007669"/>
    <property type="project" value="TreeGrafter"/>
</dbReference>
<comment type="caution">
    <text evidence="6">The sequence shown here is derived from an EMBL/GenBank/DDBJ whole genome shotgun (WGS) entry which is preliminary data.</text>
</comment>
<dbReference type="Gene3D" id="2.60.120.10">
    <property type="entry name" value="Jelly Rolls"/>
    <property type="match status" value="1"/>
</dbReference>
<evidence type="ECO:0000259" key="4">
    <source>
        <dbReference type="PROSITE" id="PS50042"/>
    </source>
</evidence>
<evidence type="ECO:0000256" key="1">
    <source>
        <dbReference type="ARBA" id="ARBA00023015"/>
    </source>
</evidence>
<feature type="domain" description="HTH crp-type" evidence="5">
    <location>
        <begin position="155"/>
        <end position="228"/>
    </location>
</feature>
<dbReference type="PROSITE" id="PS51063">
    <property type="entry name" value="HTH_CRP_2"/>
    <property type="match status" value="1"/>
</dbReference>
<dbReference type="Gene3D" id="1.10.10.10">
    <property type="entry name" value="Winged helix-like DNA-binding domain superfamily/Winged helix DNA-binding domain"/>
    <property type="match status" value="1"/>
</dbReference>
<dbReference type="RefSeq" id="WP_094803636.1">
    <property type="nucleotide sequence ID" value="NZ_NEVN01000002.1"/>
</dbReference>
<dbReference type="Pfam" id="PF00027">
    <property type="entry name" value="cNMP_binding"/>
    <property type="match status" value="1"/>
</dbReference>
<dbReference type="SMART" id="SM00419">
    <property type="entry name" value="HTH_CRP"/>
    <property type="match status" value="1"/>
</dbReference>
<dbReference type="InterPro" id="IPR036388">
    <property type="entry name" value="WH-like_DNA-bd_sf"/>
</dbReference>
<dbReference type="PANTHER" id="PTHR24567:SF75">
    <property type="entry name" value="FUMARATE AND NITRATE REDUCTION REGULATORY PROTEIN"/>
    <property type="match status" value="1"/>
</dbReference>
<keyword evidence="2" id="KW-0238">DNA-binding</keyword>
<dbReference type="SUPFAM" id="SSF51206">
    <property type="entry name" value="cAMP-binding domain-like"/>
    <property type="match status" value="1"/>
</dbReference>
<dbReference type="SMART" id="SM00100">
    <property type="entry name" value="cNMP"/>
    <property type="match status" value="1"/>
</dbReference>
<dbReference type="EMBL" id="NEVP01000012">
    <property type="protein sequence ID" value="OZI45782.1"/>
    <property type="molecule type" value="Genomic_DNA"/>
</dbReference>
<dbReference type="CDD" id="cd00038">
    <property type="entry name" value="CAP_ED"/>
    <property type="match status" value="1"/>
</dbReference>
<dbReference type="Pfam" id="PF13545">
    <property type="entry name" value="HTH_Crp_2"/>
    <property type="match status" value="1"/>
</dbReference>
<dbReference type="SUPFAM" id="SSF46785">
    <property type="entry name" value="Winged helix' DNA-binding domain"/>
    <property type="match status" value="1"/>
</dbReference>
<dbReference type="GO" id="GO:0003700">
    <property type="term" value="F:DNA-binding transcription factor activity"/>
    <property type="evidence" value="ECO:0007669"/>
    <property type="project" value="InterPro"/>
</dbReference>
<reference evidence="6 7" key="1">
    <citation type="submission" date="2017-05" db="EMBL/GenBank/DDBJ databases">
        <title>Complete and WGS of Bordetella genogroups.</title>
        <authorList>
            <person name="Spilker T."/>
            <person name="LiPuma J."/>
        </authorList>
    </citation>
    <scope>NUCLEOTIDE SEQUENCE [LARGE SCALE GENOMIC DNA]</scope>
    <source>
        <strain evidence="6 7">AU10456</strain>
    </source>
</reference>
<dbReference type="FunFam" id="1.10.10.10:FF:000028">
    <property type="entry name" value="Fumarate/nitrate reduction transcriptional regulator Fnr"/>
    <property type="match status" value="1"/>
</dbReference>
<dbReference type="InterPro" id="IPR012318">
    <property type="entry name" value="HTH_CRP"/>
</dbReference>
<feature type="domain" description="Cyclic nucleotide-binding" evidence="4">
    <location>
        <begin position="20"/>
        <end position="91"/>
    </location>
</feature>
<proteinExistence type="predicted"/>
<dbReference type="Proteomes" id="UP000216913">
    <property type="component" value="Unassembled WGS sequence"/>
</dbReference>
<dbReference type="OrthoDB" id="7643467at2"/>
<dbReference type="InterPro" id="IPR050397">
    <property type="entry name" value="Env_Response_Regulators"/>
</dbReference>
<dbReference type="InterPro" id="IPR018490">
    <property type="entry name" value="cNMP-bd_dom_sf"/>
</dbReference>
<keyword evidence="7" id="KW-1185">Reference proteome</keyword>
<dbReference type="PROSITE" id="PS00042">
    <property type="entry name" value="HTH_CRP_1"/>
    <property type="match status" value="1"/>
</dbReference>
<protein>
    <submittedName>
        <fullName evidence="6">Transcriptional regulator</fullName>
    </submittedName>
</protein>
<sequence length="239" mass="26821">MLSPLPFDDVTPRCLHTAGLLPDLPSTQDLRQVEALVHERRRVEKGQALYRTGDPMNEVYVVRIGTFKTHLSTSEGHAQVMGFHLPGELLGLDGLADLHHTADTTALEDSEVCVIRLADLQALATEMPALQLRFLRALGKELTQDQTMMVRLGSMRAEERLAAFLIDLSQRMEARGYSASEFNMRMTREDIGSYLGLTLETVSRLFSRLADAGLLAIRQRHVKLLDLAAMRRLYHADCH</sequence>
<dbReference type="GO" id="GO:0003677">
    <property type="term" value="F:DNA binding"/>
    <property type="evidence" value="ECO:0007669"/>
    <property type="project" value="UniProtKB-KW"/>
</dbReference>
<organism evidence="6 7">
    <name type="scientific">Bordetella genomosp. 5</name>
    <dbReference type="NCBI Taxonomy" id="1395608"/>
    <lineage>
        <taxon>Bacteria</taxon>
        <taxon>Pseudomonadati</taxon>
        <taxon>Pseudomonadota</taxon>
        <taxon>Betaproteobacteria</taxon>
        <taxon>Burkholderiales</taxon>
        <taxon>Alcaligenaceae</taxon>
        <taxon>Bordetella</taxon>
    </lineage>
</organism>
<evidence type="ECO:0000259" key="5">
    <source>
        <dbReference type="PROSITE" id="PS51063"/>
    </source>
</evidence>
<dbReference type="InterPro" id="IPR036390">
    <property type="entry name" value="WH_DNA-bd_sf"/>
</dbReference>
<dbReference type="CDD" id="cd00092">
    <property type="entry name" value="HTH_CRP"/>
    <property type="match status" value="1"/>
</dbReference>
<dbReference type="InterPro" id="IPR014710">
    <property type="entry name" value="RmlC-like_jellyroll"/>
</dbReference>